<dbReference type="GO" id="GO:0003676">
    <property type="term" value="F:nucleic acid binding"/>
    <property type="evidence" value="ECO:0007669"/>
    <property type="project" value="InterPro"/>
</dbReference>
<evidence type="ECO:0000259" key="1">
    <source>
        <dbReference type="PROSITE" id="PS50994"/>
    </source>
</evidence>
<dbReference type="Gene3D" id="3.30.420.10">
    <property type="entry name" value="Ribonuclease H-like superfamily/Ribonuclease H"/>
    <property type="match status" value="1"/>
</dbReference>
<proteinExistence type="predicted"/>
<dbReference type="GO" id="GO:0015074">
    <property type="term" value="P:DNA integration"/>
    <property type="evidence" value="ECO:0007669"/>
    <property type="project" value="InterPro"/>
</dbReference>
<dbReference type="InterPro" id="IPR012337">
    <property type="entry name" value="RNaseH-like_sf"/>
</dbReference>
<dbReference type="Pfam" id="PF25597">
    <property type="entry name" value="SH3_retrovirus"/>
    <property type="match status" value="1"/>
</dbReference>
<dbReference type="PROSITE" id="PS50994">
    <property type="entry name" value="INTEGRASE"/>
    <property type="match status" value="1"/>
</dbReference>
<sequence>MAERQFQTTLKSVQTDGGGEFRKLTPFLSSLGIQHRFSCPHTSEQNGMVERRRRHVVETGLTLLAQSNVPHRFWHFAFETAVYLINRMPSRTNSHTSPFEHLFKRKPDLSFLRVFGCQCYPHLRSYNTHKMDFRSTSCIFLGYSTAHHGYRCFDPITDRIYIARHVRFNELSFPFASTPLKISVPSPESPYISSYPNPSIPFSDPMYSRKKTNSKMTAEVEQSYSSIGVTMDPFEPPIKRAQELMGQFLI</sequence>
<evidence type="ECO:0000313" key="2">
    <source>
        <dbReference type="EMBL" id="KAD6454164.1"/>
    </source>
</evidence>
<dbReference type="PANTHER" id="PTHR42648">
    <property type="entry name" value="TRANSPOSASE, PUTATIVE-RELATED"/>
    <property type="match status" value="1"/>
</dbReference>
<dbReference type="InterPro" id="IPR057670">
    <property type="entry name" value="SH3_retrovirus"/>
</dbReference>
<dbReference type="InterPro" id="IPR039537">
    <property type="entry name" value="Retrotran_Ty1/copia-like"/>
</dbReference>
<gene>
    <name evidence="2" type="ORF">E3N88_08870</name>
</gene>
<evidence type="ECO:0000313" key="3">
    <source>
        <dbReference type="Proteomes" id="UP000326396"/>
    </source>
</evidence>
<dbReference type="AlphaFoldDB" id="A0A5N6PHJ2"/>
<dbReference type="PANTHER" id="PTHR42648:SF26">
    <property type="entry name" value="INTEGRASE CATALYTIC DOMAIN-CONTAINING PROTEIN"/>
    <property type="match status" value="1"/>
</dbReference>
<keyword evidence="3" id="KW-1185">Reference proteome</keyword>
<name>A0A5N6PHJ2_9ASTR</name>
<dbReference type="Proteomes" id="UP000326396">
    <property type="component" value="Linkage Group LG12"/>
</dbReference>
<feature type="domain" description="Integrase catalytic" evidence="1">
    <location>
        <begin position="1"/>
        <end position="106"/>
    </location>
</feature>
<accession>A0A5N6PHJ2</accession>
<comment type="caution">
    <text evidence="2">The sequence shown here is derived from an EMBL/GenBank/DDBJ whole genome shotgun (WGS) entry which is preliminary data.</text>
</comment>
<reference evidence="2 3" key="1">
    <citation type="submission" date="2019-05" db="EMBL/GenBank/DDBJ databases">
        <title>Mikania micrantha, genome provides insights into the molecular mechanism of rapid growth.</title>
        <authorList>
            <person name="Liu B."/>
        </authorList>
    </citation>
    <scope>NUCLEOTIDE SEQUENCE [LARGE SCALE GENOMIC DNA]</scope>
    <source>
        <strain evidence="2">NLD-2019</strain>
        <tissue evidence="2">Leaf</tissue>
    </source>
</reference>
<organism evidence="2 3">
    <name type="scientific">Mikania micrantha</name>
    <name type="common">bitter vine</name>
    <dbReference type="NCBI Taxonomy" id="192012"/>
    <lineage>
        <taxon>Eukaryota</taxon>
        <taxon>Viridiplantae</taxon>
        <taxon>Streptophyta</taxon>
        <taxon>Embryophyta</taxon>
        <taxon>Tracheophyta</taxon>
        <taxon>Spermatophyta</taxon>
        <taxon>Magnoliopsida</taxon>
        <taxon>eudicotyledons</taxon>
        <taxon>Gunneridae</taxon>
        <taxon>Pentapetalae</taxon>
        <taxon>asterids</taxon>
        <taxon>campanulids</taxon>
        <taxon>Asterales</taxon>
        <taxon>Asteraceae</taxon>
        <taxon>Asteroideae</taxon>
        <taxon>Heliantheae alliance</taxon>
        <taxon>Eupatorieae</taxon>
        <taxon>Mikania</taxon>
    </lineage>
</organism>
<protein>
    <recommendedName>
        <fullName evidence="1">Integrase catalytic domain-containing protein</fullName>
    </recommendedName>
</protein>
<dbReference type="OrthoDB" id="1938465at2759"/>
<dbReference type="EMBL" id="SZYD01000004">
    <property type="protein sequence ID" value="KAD6454164.1"/>
    <property type="molecule type" value="Genomic_DNA"/>
</dbReference>
<dbReference type="InterPro" id="IPR001584">
    <property type="entry name" value="Integrase_cat-core"/>
</dbReference>
<dbReference type="SUPFAM" id="SSF53098">
    <property type="entry name" value="Ribonuclease H-like"/>
    <property type="match status" value="1"/>
</dbReference>
<dbReference type="InterPro" id="IPR036397">
    <property type="entry name" value="RNaseH_sf"/>
</dbReference>